<keyword evidence="2" id="KW-0378">Hydrolase</keyword>
<organism evidence="5 6">
    <name type="scientific">Hypsizygus marmoreus</name>
    <name type="common">White beech mushroom</name>
    <name type="synonym">Agaricus marmoreus</name>
    <dbReference type="NCBI Taxonomy" id="39966"/>
    <lineage>
        <taxon>Eukaryota</taxon>
        <taxon>Fungi</taxon>
        <taxon>Dikarya</taxon>
        <taxon>Basidiomycota</taxon>
        <taxon>Agaricomycotina</taxon>
        <taxon>Agaricomycetes</taxon>
        <taxon>Agaricomycetidae</taxon>
        <taxon>Agaricales</taxon>
        <taxon>Tricholomatineae</taxon>
        <taxon>Lyophyllaceae</taxon>
        <taxon>Hypsizygus</taxon>
    </lineage>
</organism>
<dbReference type="Proteomes" id="UP000076154">
    <property type="component" value="Unassembled WGS sequence"/>
</dbReference>
<dbReference type="SUPFAM" id="SSF47807">
    <property type="entry name" value="5' to 3' exonuclease, C-terminal subdomain"/>
    <property type="match status" value="1"/>
</dbReference>
<evidence type="ECO:0000313" key="5">
    <source>
        <dbReference type="EMBL" id="RDB18870.1"/>
    </source>
</evidence>
<name>A0A369JCE3_HYPMA</name>
<dbReference type="SMART" id="SM00485">
    <property type="entry name" value="XPGN"/>
    <property type="match status" value="1"/>
</dbReference>
<dbReference type="SUPFAM" id="SSF88723">
    <property type="entry name" value="PIN domain-like"/>
    <property type="match status" value="1"/>
</dbReference>
<dbReference type="InterPro" id="IPR006084">
    <property type="entry name" value="XPG/Rad2"/>
</dbReference>
<dbReference type="Gene3D" id="3.40.50.1010">
    <property type="entry name" value="5'-nuclease"/>
    <property type="match status" value="2"/>
</dbReference>
<dbReference type="STRING" id="39966.A0A369JCE3"/>
<dbReference type="CDD" id="cd09870">
    <property type="entry name" value="PIN_YEN1"/>
    <property type="match status" value="1"/>
</dbReference>
<dbReference type="CDD" id="cd09906">
    <property type="entry name" value="H3TH_YEN1"/>
    <property type="match status" value="1"/>
</dbReference>
<dbReference type="Pfam" id="PF00752">
    <property type="entry name" value="XPG_N"/>
    <property type="match status" value="1"/>
</dbReference>
<gene>
    <name evidence="5" type="primary">Gen1_0</name>
    <name evidence="5" type="ORF">Hypma_014487</name>
</gene>
<feature type="domain" description="XPG-I" evidence="3">
    <location>
        <begin position="121"/>
        <end position="201"/>
    </location>
</feature>
<dbReference type="InterPro" id="IPR029060">
    <property type="entry name" value="PIN-like_dom_sf"/>
</dbReference>
<dbReference type="PANTHER" id="PTHR11081">
    <property type="entry name" value="FLAP ENDONUCLEASE FAMILY MEMBER"/>
    <property type="match status" value="1"/>
</dbReference>
<dbReference type="InterPro" id="IPR036279">
    <property type="entry name" value="5-3_exonuclease_C_sf"/>
</dbReference>
<feature type="domain" description="XPG N-terminal" evidence="4">
    <location>
        <begin position="1"/>
        <end position="114"/>
    </location>
</feature>
<evidence type="ECO:0000313" key="6">
    <source>
        <dbReference type="Proteomes" id="UP000076154"/>
    </source>
</evidence>
<dbReference type="SMART" id="SM00484">
    <property type="entry name" value="XPGI"/>
    <property type="match status" value="1"/>
</dbReference>
<dbReference type="GO" id="GO:0008821">
    <property type="term" value="F:crossover junction DNA endonuclease activity"/>
    <property type="evidence" value="ECO:0007669"/>
    <property type="project" value="InterPro"/>
</dbReference>
<keyword evidence="5" id="KW-0255">Endonuclease</keyword>
<evidence type="ECO:0000256" key="1">
    <source>
        <dbReference type="ARBA" id="ARBA00022722"/>
    </source>
</evidence>
<keyword evidence="1" id="KW-0540">Nuclease</keyword>
<evidence type="ECO:0000256" key="2">
    <source>
        <dbReference type="ARBA" id="ARBA00022801"/>
    </source>
</evidence>
<comment type="caution">
    <text evidence="5">The sequence shown here is derived from an EMBL/GenBank/DDBJ whole genome shotgun (WGS) entry which is preliminary data.</text>
</comment>
<dbReference type="Pfam" id="PF00867">
    <property type="entry name" value="XPG_I"/>
    <property type="match status" value="1"/>
</dbReference>
<reference evidence="5" key="1">
    <citation type="submission" date="2018-04" db="EMBL/GenBank/DDBJ databases">
        <title>Whole genome sequencing of Hypsizygus marmoreus.</title>
        <authorList>
            <person name="Choi I.-G."/>
            <person name="Min B."/>
            <person name="Kim J.-G."/>
            <person name="Kim S."/>
            <person name="Oh Y.-L."/>
            <person name="Kong W.-S."/>
            <person name="Park H."/>
            <person name="Jeong J."/>
            <person name="Song E.-S."/>
        </authorList>
    </citation>
    <scope>NUCLEOTIDE SEQUENCE [LARGE SCALE GENOMIC DNA]</scope>
    <source>
        <strain evidence="5">51987-8</strain>
    </source>
</reference>
<dbReference type="OrthoDB" id="2959108at2759"/>
<keyword evidence="6" id="KW-1185">Reference proteome</keyword>
<dbReference type="AlphaFoldDB" id="A0A369JCE3"/>
<dbReference type="InterPro" id="IPR006086">
    <property type="entry name" value="XPG-I_dom"/>
</dbReference>
<accession>A0A369JCE3</accession>
<dbReference type="GO" id="GO:0017108">
    <property type="term" value="F:5'-flap endonuclease activity"/>
    <property type="evidence" value="ECO:0007669"/>
    <property type="project" value="TreeGrafter"/>
</dbReference>
<sequence length="529" mass="59054">MGIQDFWKHVEKAGQPTSLTNLAIEEGFKVDRRNTSTILVGIDTSLWYSQCQTEFQHPGLHAQRRENPELRALFYRLAALLRLPITPVFVFDGGKRPPYKRWKTAKYRPIWYSGHFEKMIRAFGFHCHTAPGDAEAELALLNQKGFIDAVLTEDNNAFLFGARFVIRVAARNYTTAVNAHDGGLDAVEVYSAQNILSKALLSQAGMLLVAVLRGGDYDEIGLRGCGSEVAFALARAPLAKSLHDAAISMSLPQLRRFLELWRSDLFKELSVDLHGYLGREYHALAHAIPPDFPDPETVQLYAKPSTSWSGSSVEPQIPVWSPQLPDLPTLAALCETYFSWGHEICTRLSAQIWTGYCTRQLIWLRKSPPHPEHPFRLENIIRINKSKLQRTAASPYKSYRLEMNLVSSLNTAVSGLGSTHPAPRGISTGWLVTMWIPATIVERIVDHLVPEEMQQQDRVLTTWVTLLDPPILAPVPISLGTFDLTLADDEEDIPTTDFDANTEMPGLRSVIDLTAADSAGVEVIDLTSM</sequence>
<dbReference type="EMBL" id="LUEZ02000087">
    <property type="protein sequence ID" value="RDB18870.1"/>
    <property type="molecule type" value="Genomic_DNA"/>
</dbReference>
<evidence type="ECO:0000259" key="3">
    <source>
        <dbReference type="SMART" id="SM00484"/>
    </source>
</evidence>
<proteinExistence type="predicted"/>
<protein>
    <submittedName>
        <fullName evidence="5">Flap endonuclease GEN 1</fullName>
    </submittedName>
</protein>
<dbReference type="InParanoid" id="A0A369JCE3"/>
<evidence type="ECO:0000259" key="4">
    <source>
        <dbReference type="SMART" id="SM00485"/>
    </source>
</evidence>
<dbReference type="PANTHER" id="PTHR11081:SF75">
    <property type="entry name" value="ENDONUCLEASE, PUTATIVE (AFU_ORTHOLOGUE AFUA_3G13260)-RELATED"/>
    <property type="match status" value="1"/>
</dbReference>
<dbReference type="GO" id="GO:0006281">
    <property type="term" value="P:DNA repair"/>
    <property type="evidence" value="ECO:0007669"/>
    <property type="project" value="UniProtKB-ARBA"/>
</dbReference>
<dbReference type="InterPro" id="IPR006085">
    <property type="entry name" value="XPG_DNA_repair_N"/>
</dbReference>
<dbReference type="PRINTS" id="PR00853">
    <property type="entry name" value="XPGRADSUPER"/>
</dbReference>
<dbReference type="InterPro" id="IPR037316">
    <property type="entry name" value="Yen1_H3TH"/>
</dbReference>